<dbReference type="GO" id="GO:0004673">
    <property type="term" value="F:protein histidine kinase activity"/>
    <property type="evidence" value="ECO:0007669"/>
    <property type="project" value="UniProtKB-EC"/>
</dbReference>
<evidence type="ECO:0000256" key="3">
    <source>
        <dbReference type="ARBA" id="ARBA00012438"/>
    </source>
</evidence>
<dbReference type="PRINTS" id="PR00344">
    <property type="entry name" value="BCTRLSENSOR"/>
</dbReference>
<comment type="caution">
    <text evidence="11">The sequence shown here is derived from an EMBL/GenBank/DDBJ whole genome shotgun (WGS) entry which is preliminary data.</text>
</comment>
<dbReference type="PANTHER" id="PTHR45436">
    <property type="entry name" value="SENSOR HISTIDINE KINASE YKOH"/>
    <property type="match status" value="1"/>
</dbReference>
<dbReference type="InterPro" id="IPR036890">
    <property type="entry name" value="HATPase_C_sf"/>
</dbReference>
<dbReference type="SMART" id="SM00387">
    <property type="entry name" value="HATPase_c"/>
    <property type="match status" value="1"/>
</dbReference>
<reference evidence="11 12" key="1">
    <citation type="journal article" date="2015" name="Plant Cell">
        <title>Oil accumulation by the oleaginous diatom Fistulifera solaris as revealed by the genome and transcriptome.</title>
        <authorList>
            <person name="Tanaka T."/>
            <person name="Maeda Y."/>
            <person name="Veluchamy A."/>
            <person name="Tanaka M."/>
            <person name="Abida H."/>
            <person name="Marechal E."/>
            <person name="Bowler C."/>
            <person name="Muto M."/>
            <person name="Sunaga Y."/>
            <person name="Tanaka M."/>
            <person name="Yoshino T."/>
            <person name="Taniguchi T."/>
            <person name="Fukuda Y."/>
            <person name="Nemoto M."/>
            <person name="Matsumoto M."/>
            <person name="Wong P.S."/>
            <person name="Aburatani S."/>
            <person name="Fujibuchi W."/>
        </authorList>
    </citation>
    <scope>NUCLEOTIDE SEQUENCE [LARGE SCALE GENOMIC DNA]</scope>
    <source>
        <strain evidence="11 12">JPCC DA0580</strain>
    </source>
</reference>
<proteinExistence type="predicted"/>
<evidence type="ECO:0000256" key="6">
    <source>
        <dbReference type="ARBA" id="ARBA00022692"/>
    </source>
</evidence>
<accession>A0A1Z5KR68</accession>
<protein>
    <recommendedName>
        <fullName evidence="3">histidine kinase</fullName>
        <ecNumber evidence="3">2.7.13.3</ecNumber>
    </recommendedName>
</protein>
<evidence type="ECO:0000313" key="11">
    <source>
        <dbReference type="EMBL" id="GAX28408.1"/>
    </source>
</evidence>
<dbReference type="PANTHER" id="PTHR45436:SF5">
    <property type="entry name" value="SENSOR HISTIDINE KINASE TRCS"/>
    <property type="match status" value="1"/>
</dbReference>
<dbReference type="Proteomes" id="UP000198406">
    <property type="component" value="Unassembled WGS sequence"/>
</dbReference>
<comment type="subcellular location">
    <subcellularLocation>
        <location evidence="2">Membrane</location>
    </subcellularLocation>
</comment>
<dbReference type="GO" id="GO:0000160">
    <property type="term" value="P:phosphorelay signal transduction system"/>
    <property type="evidence" value="ECO:0007669"/>
    <property type="project" value="TreeGrafter"/>
</dbReference>
<dbReference type="Gene3D" id="3.30.565.10">
    <property type="entry name" value="Histidine kinase-like ATPase, C-terminal domain"/>
    <property type="match status" value="1"/>
</dbReference>
<evidence type="ECO:0000256" key="8">
    <source>
        <dbReference type="ARBA" id="ARBA00022989"/>
    </source>
</evidence>
<dbReference type="InterPro" id="IPR050428">
    <property type="entry name" value="TCS_sensor_his_kinase"/>
</dbReference>
<dbReference type="OrthoDB" id="43364at2759"/>
<feature type="domain" description="Histidine kinase" evidence="10">
    <location>
        <begin position="306"/>
        <end position="487"/>
    </location>
</feature>
<dbReference type="InterPro" id="IPR005467">
    <property type="entry name" value="His_kinase_dom"/>
</dbReference>
<keyword evidence="7" id="KW-0418">Kinase</keyword>
<keyword evidence="9" id="KW-0472">Membrane</keyword>
<dbReference type="InterPro" id="IPR003594">
    <property type="entry name" value="HATPase_dom"/>
</dbReference>
<dbReference type="PROSITE" id="PS50109">
    <property type="entry name" value="HIS_KIN"/>
    <property type="match status" value="1"/>
</dbReference>
<dbReference type="EC" id="2.7.13.3" evidence="3"/>
<evidence type="ECO:0000256" key="2">
    <source>
        <dbReference type="ARBA" id="ARBA00004370"/>
    </source>
</evidence>
<evidence type="ECO:0000259" key="10">
    <source>
        <dbReference type="PROSITE" id="PS50109"/>
    </source>
</evidence>
<sequence length="490" mass="52700">MPAVIFPHPSSDRIFIANQAESGVAPRLPTTLTTLPGFAHATSLLPDYPMVAGSTDVGIGVVEEVLCDVGGGGAALSVPLFAGSQTVGVLLVSPAVRPIPGSNSVWTSHDREQVSRAAQSLSIALSMDAEKSVLQMKNKEVQKALSDSLHQVKNPLQALRTFGKLLQQRIAESESVGQTSGPQLLELVDLLMVQSDRLIDRLKPVDGIVDTMAGEPLLLPFASTPSPSGALVPFKIPLVTDQKDEVIEIDKSVLEFGTSRARRNGFGRASTISYAEDDRDGNALFFPLTYPSSSNNEMIAEGRDSVETLTFKTRIELEMAFIDDVLEPVLSAFSVLATENSIDFHVDSSDDLPGTLVAPDALQEAVTNLLDNAFKYVLIPKKDADEKMNPSPKVRVRLLSNRDAFKQGVTILIEDNGPGIPEEERDSIFDRGVRGQVTKRIEGSGIGLSIARTLIQQMGGTLEVADKGNYRGALDGTVMEIQVFRNPVIG</sequence>
<keyword evidence="5" id="KW-0808">Transferase</keyword>
<dbReference type="CDD" id="cd00075">
    <property type="entry name" value="HATPase"/>
    <property type="match status" value="1"/>
</dbReference>
<keyword evidence="6" id="KW-0812">Transmembrane</keyword>
<dbReference type="InterPro" id="IPR004358">
    <property type="entry name" value="Sig_transdc_His_kin-like_C"/>
</dbReference>
<keyword evidence="4" id="KW-0597">Phosphoprotein</keyword>
<evidence type="ECO:0000256" key="1">
    <source>
        <dbReference type="ARBA" id="ARBA00000085"/>
    </source>
</evidence>
<organism evidence="11 12">
    <name type="scientific">Fistulifera solaris</name>
    <name type="common">Oleaginous diatom</name>
    <dbReference type="NCBI Taxonomy" id="1519565"/>
    <lineage>
        <taxon>Eukaryota</taxon>
        <taxon>Sar</taxon>
        <taxon>Stramenopiles</taxon>
        <taxon>Ochrophyta</taxon>
        <taxon>Bacillariophyta</taxon>
        <taxon>Bacillariophyceae</taxon>
        <taxon>Bacillariophycidae</taxon>
        <taxon>Naviculales</taxon>
        <taxon>Naviculaceae</taxon>
        <taxon>Fistulifera</taxon>
    </lineage>
</organism>
<keyword evidence="8" id="KW-1133">Transmembrane helix</keyword>
<dbReference type="InParanoid" id="A0A1Z5KR68"/>
<evidence type="ECO:0000256" key="5">
    <source>
        <dbReference type="ARBA" id="ARBA00022679"/>
    </source>
</evidence>
<dbReference type="EMBL" id="BDSP01000273">
    <property type="protein sequence ID" value="GAX28408.1"/>
    <property type="molecule type" value="Genomic_DNA"/>
</dbReference>
<evidence type="ECO:0000256" key="7">
    <source>
        <dbReference type="ARBA" id="ARBA00022777"/>
    </source>
</evidence>
<evidence type="ECO:0000256" key="4">
    <source>
        <dbReference type="ARBA" id="ARBA00022553"/>
    </source>
</evidence>
<dbReference type="AlphaFoldDB" id="A0A1Z5KR68"/>
<keyword evidence="12" id="KW-1185">Reference proteome</keyword>
<gene>
    <name evidence="11" type="ORF">FisN_4Hh401</name>
</gene>
<dbReference type="SUPFAM" id="SSF55874">
    <property type="entry name" value="ATPase domain of HSP90 chaperone/DNA topoisomerase II/histidine kinase"/>
    <property type="match status" value="1"/>
</dbReference>
<evidence type="ECO:0000256" key="9">
    <source>
        <dbReference type="ARBA" id="ARBA00023136"/>
    </source>
</evidence>
<dbReference type="GO" id="GO:0005886">
    <property type="term" value="C:plasma membrane"/>
    <property type="evidence" value="ECO:0007669"/>
    <property type="project" value="TreeGrafter"/>
</dbReference>
<name>A0A1Z5KR68_FISSO</name>
<dbReference type="Pfam" id="PF02518">
    <property type="entry name" value="HATPase_c"/>
    <property type="match status" value="1"/>
</dbReference>
<comment type="catalytic activity">
    <reaction evidence="1">
        <text>ATP + protein L-histidine = ADP + protein N-phospho-L-histidine.</text>
        <dbReference type="EC" id="2.7.13.3"/>
    </reaction>
</comment>
<evidence type="ECO:0000313" key="12">
    <source>
        <dbReference type="Proteomes" id="UP000198406"/>
    </source>
</evidence>